<reference evidence="1" key="1">
    <citation type="submission" date="2023-06" db="EMBL/GenBank/DDBJ databases">
        <authorList>
            <consortium name="Lawrence Berkeley National Laboratory"/>
            <person name="Ahrendt S."/>
            <person name="Sahu N."/>
            <person name="Indic B."/>
            <person name="Wong-Bajracharya J."/>
            <person name="Merenyi Z."/>
            <person name="Ke H.-M."/>
            <person name="Monk M."/>
            <person name="Kocsube S."/>
            <person name="Drula E."/>
            <person name="Lipzen A."/>
            <person name="Balint B."/>
            <person name="Henrissat B."/>
            <person name="Andreopoulos B."/>
            <person name="Martin F.M."/>
            <person name="Harder C.B."/>
            <person name="Rigling D."/>
            <person name="Ford K.L."/>
            <person name="Foster G.D."/>
            <person name="Pangilinan J."/>
            <person name="Papanicolaou A."/>
            <person name="Barry K."/>
            <person name="LaButti K."/>
            <person name="Viragh M."/>
            <person name="Koriabine M."/>
            <person name="Yan M."/>
            <person name="Riley R."/>
            <person name="Champramary S."/>
            <person name="Plett K.L."/>
            <person name="Tsai I.J."/>
            <person name="Slot J."/>
            <person name="Sipos G."/>
            <person name="Plett J."/>
            <person name="Nagy L.G."/>
            <person name="Grigoriev I.V."/>
        </authorList>
    </citation>
    <scope>NUCLEOTIDE SEQUENCE</scope>
    <source>
        <strain evidence="1">CCBAS 213</strain>
    </source>
</reference>
<dbReference type="Proteomes" id="UP001175211">
    <property type="component" value="Unassembled WGS sequence"/>
</dbReference>
<proteinExistence type="predicted"/>
<organism evidence="1 2">
    <name type="scientific">Armillaria tabescens</name>
    <name type="common">Ringless honey mushroom</name>
    <name type="synonym">Agaricus tabescens</name>
    <dbReference type="NCBI Taxonomy" id="1929756"/>
    <lineage>
        <taxon>Eukaryota</taxon>
        <taxon>Fungi</taxon>
        <taxon>Dikarya</taxon>
        <taxon>Basidiomycota</taxon>
        <taxon>Agaricomycotina</taxon>
        <taxon>Agaricomycetes</taxon>
        <taxon>Agaricomycetidae</taxon>
        <taxon>Agaricales</taxon>
        <taxon>Marasmiineae</taxon>
        <taxon>Physalacriaceae</taxon>
        <taxon>Desarmillaria</taxon>
    </lineage>
</organism>
<dbReference type="RefSeq" id="XP_060324728.1">
    <property type="nucleotide sequence ID" value="XM_060470134.1"/>
</dbReference>
<evidence type="ECO:0008006" key="3">
    <source>
        <dbReference type="Google" id="ProtNLM"/>
    </source>
</evidence>
<evidence type="ECO:0000313" key="1">
    <source>
        <dbReference type="EMBL" id="KAK0443409.1"/>
    </source>
</evidence>
<name>A0AA39JL96_ARMTA</name>
<protein>
    <recommendedName>
        <fullName evidence="3">JmjC domain-containing protein</fullName>
    </recommendedName>
</protein>
<keyword evidence="2" id="KW-1185">Reference proteome</keyword>
<dbReference type="AlphaFoldDB" id="A0AA39JL96"/>
<dbReference type="SUPFAM" id="SSF51197">
    <property type="entry name" value="Clavaminate synthase-like"/>
    <property type="match status" value="1"/>
</dbReference>
<sequence length="284" mass="32850">MQIEIFKYTDHQGQGHDMRLSLRELHEESQENEATWEFSNRRLLTQSASFGWRGILHLPPTSVIQVHCGRQLWYLFQHRIKKCDKLIHAYHDWDSDFVNDPKQWKAEVVVLEPSNVLFIQPGTLHTVVTLKNSIVRGQHFYTTTTLSKTVSGWVDTYIHGVKIERVLMVSGIENDSSKFKVNTAEGLLNIVALSNLLLSLPALDIVAIFNAHKPDAYGPLSEGRQAYFDIIYHLQEQKAQGWWKVYLKAFKQPTFFIWTRACPLDEWAVMVVKERVAEVMQSPD</sequence>
<dbReference type="GeneID" id="85353682"/>
<comment type="caution">
    <text evidence="1">The sequence shown here is derived from an EMBL/GenBank/DDBJ whole genome shotgun (WGS) entry which is preliminary data.</text>
</comment>
<gene>
    <name evidence="1" type="ORF">EV420DRAFT_1484936</name>
</gene>
<accession>A0AA39JL96</accession>
<evidence type="ECO:0000313" key="2">
    <source>
        <dbReference type="Proteomes" id="UP001175211"/>
    </source>
</evidence>
<dbReference type="EMBL" id="JAUEPS010000058">
    <property type="protein sequence ID" value="KAK0443409.1"/>
    <property type="molecule type" value="Genomic_DNA"/>
</dbReference>
<dbReference type="Gene3D" id="2.60.120.650">
    <property type="entry name" value="Cupin"/>
    <property type="match status" value="1"/>
</dbReference>